<protein>
    <submittedName>
        <fullName evidence="3">ARID DNA-binding domain-containing protein</fullName>
    </submittedName>
</protein>
<reference evidence="3" key="2">
    <citation type="submission" date="2022-01" db="EMBL/GenBank/DDBJ databases">
        <authorList>
            <person name="Yamashiro T."/>
            <person name="Shiraishi A."/>
            <person name="Satake H."/>
            <person name="Nakayama K."/>
        </authorList>
    </citation>
    <scope>NUCLEOTIDE SEQUENCE</scope>
</reference>
<name>A0ABQ4XKE3_9ASTR</name>
<evidence type="ECO:0000313" key="4">
    <source>
        <dbReference type="Proteomes" id="UP001151760"/>
    </source>
</evidence>
<feature type="domain" description="ARID" evidence="2">
    <location>
        <begin position="243"/>
        <end position="335"/>
    </location>
</feature>
<gene>
    <name evidence="3" type="ORF">Tco_0680278</name>
</gene>
<dbReference type="PROSITE" id="PS51011">
    <property type="entry name" value="ARID"/>
    <property type="match status" value="1"/>
</dbReference>
<reference evidence="3" key="1">
    <citation type="journal article" date="2022" name="Int. J. Mol. Sci.">
        <title>Draft Genome of Tanacetum Coccineum: Genomic Comparison of Closely Related Tanacetum-Family Plants.</title>
        <authorList>
            <person name="Yamashiro T."/>
            <person name="Shiraishi A."/>
            <person name="Nakayama K."/>
            <person name="Satake H."/>
        </authorList>
    </citation>
    <scope>NUCLEOTIDE SEQUENCE</scope>
</reference>
<dbReference type="Gene3D" id="4.10.60.10">
    <property type="entry name" value="Zinc finger, CCHC-type"/>
    <property type="match status" value="1"/>
</dbReference>
<dbReference type="SUPFAM" id="SSF57756">
    <property type="entry name" value="Retrovirus zinc finger-like domains"/>
    <property type="match status" value="1"/>
</dbReference>
<feature type="compositionally biased region" description="Polar residues" evidence="1">
    <location>
        <begin position="394"/>
        <end position="412"/>
    </location>
</feature>
<proteinExistence type="predicted"/>
<evidence type="ECO:0000313" key="3">
    <source>
        <dbReference type="EMBL" id="GJS65714.1"/>
    </source>
</evidence>
<evidence type="ECO:0000259" key="2">
    <source>
        <dbReference type="PROSITE" id="PS51011"/>
    </source>
</evidence>
<sequence length="755" mass="87112">MGGHKSQRKSSFSFFGIFKHKKSQRGGEDTWEDSMKAYKVYPSDQDRAGCWADPRIDSKASAYIDTITNKWNHVEVSQRSICKEKLHKGCYHGIVKRENYLLKAKIEAFNASKVSATIKEQGEGSTNTQKVKRARCYICRKRGHVFWKCPNKRNRTMVEDQTKTRKPTVNQVDEKLKYPERVHVITDYMVEGTDFANWDNIWFRMEGTEESEKKFIFSYGIGEATVEIKYRKMKDSIVYKNWEVLRKRFLDMIKWFYLVFLNQDMLEPLPPVIGDVEIDLLGLYKMIDSMGGYLSVTLENKWKEVAVIHGLTEAHEDELKRCYKRTIEMVKCYYDTTMKPWFREEPVKTKMVKDGRDYAKKENPRGCDGLEVGIRNTCQGNKTRFGVNLEDNKTTTVNNEADQEDSASTSGNPCEGADSDYTYAGDRQRFFLEEQRRLLSCPCDAVESRSTTSLQLRFQTQMRRTYFTGNRIESEHNSAIRLDLGRKDGEEEEEKEAEDFDRSKAREVMIFCTIKSKPLALPWGRTPRLDSGVRVEGCLHIEKTADKWGKNGKGDEWQEKWFEHYGAGQAEKWAHKWCSTDPSTQLEAGHAHVWHESTIDGRLGSPSGLGLAGHLGLGSQLGPMLHGNSVGVTSHVPEMFRKRERLETPGNASETFLENRKRFTSFGNVWCWEGNVQSFNSPFQLVKRAIESMVMSEHLIEKMTKTKQDLDEKTNMWDVGGDEFGTMENTGFLEFVELSLDKQELETVLFCENTD</sequence>
<dbReference type="InterPro" id="IPR001606">
    <property type="entry name" value="ARID_dom"/>
</dbReference>
<dbReference type="EMBL" id="BQNB010009597">
    <property type="protein sequence ID" value="GJS65714.1"/>
    <property type="molecule type" value="Genomic_DNA"/>
</dbReference>
<dbReference type="GO" id="GO:0003677">
    <property type="term" value="F:DNA binding"/>
    <property type="evidence" value="ECO:0007669"/>
    <property type="project" value="UniProtKB-KW"/>
</dbReference>
<feature type="region of interest" description="Disordered" evidence="1">
    <location>
        <begin position="390"/>
        <end position="419"/>
    </location>
</feature>
<accession>A0ABQ4XKE3</accession>
<keyword evidence="4" id="KW-1185">Reference proteome</keyword>
<dbReference type="PANTHER" id="PTHR33511">
    <property type="entry name" value="OS06G0632400 PROTEIN"/>
    <property type="match status" value="1"/>
</dbReference>
<dbReference type="SMART" id="SM00501">
    <property type="entry name" value="BRIGHT"/>
    <property type="match status" value="1"/>
</dbReference>
<dbReference type="CDD" id="cd16100">
    <property type="entry name" value="ARID"/>
    <property type="match status" value="1"/>
</dbReference>
<dbReference type="Gene3D" id="1.10.150.60">
    <property type="entry name" value="ARID DNA-binding domain"/>
    <property type="match status" value="1"/>
</dbReference>
<dbReference type="Pfam" id="PF01388">
    <property type="entry name" value="ARID"/>
    <property type="match status" value="1"/>
</dbReference>
<dbReference type="InterPro" id="IPR036431">
    <property type="entry name" value="ARID_dom_sf"/>
</dbReference>
<dbReference type="SUPFAM" id="SSF46774">
    <property type="entry name" value="ARID-like"/>
    <property type="match status" value="1"/>
</dbReference>
<dbReference type="Proteomes" id="UP001151760">
    <property type="component" value="Unassembled WGS sequence"/>
</dbReference>
<dbReference type="InterPro" id="IPR036875">
    <property type="entry name" value="Znf_CCHC_sf"/>
</dbReference>
<keyword evidence="3" id="KW-0238">DNA-binding</keyword>
<evidence type="ECO:0000256" key="1">
    <source>
        <dbReference type="SAM" id="MobiDB-lite"/>
    </source>
</evidence>
<organism evidence="3 4">
    <name type="scientific">Tanacetum coccineum</name>
    <dbReference type="NCBI Taxonomy" id="301880"/>
    <lineage>
        <taxon>Eukaryota</taxon>
        <taxon>Viridiplantae</taxon>
        <taxon>Streptophyta</taxon>
        <taxon>Embryophyta</taxon>
        <taxon>Tracheophyta</taxon>
        <taxon>Spermatophyta</taxon>
        <taxon>Magnoliopsida</taxon>
        <taxon>eudicotyledons</taxon>
        <taxon>Gunneridae</taxon>
        <taxon>Pentapetalae</taxon>
        <taxon>asterids</taxon>
        <taxon>campanulids</taxon>
        <taxon>Asterales</taxon>
        <taxon>Asteraceae</taxon>
        <taxon>Asteroideae</taxon>
        <taxon>Anthemideae</taxon>
        <taxon>Anthemidinae</taxon>
        <taxon>Tanacetum</taxon>
    </lineage>
</organism>
<comment type="caution">
    <text evidence="3">The sequence shown here is derived from an EMBL/GenBank/DDBJ whole genome shotgun (WGS) entry which is preliminary data.</text>
</comment>